<protein>
    <submittedName>
        <fullName evidence="3">AMP-binding protein</fullName>
    </submittedName>
</protein>
<dbReference type="PANTHER" id="PTHR43767">
    <property type="entry name" value="LONG-CHAIN-FATTY-ACID--COA LIGASE"/>
    <property type="match status" value="1"/>
</dbReference>
<dbReference type="Gene3D" id="3.30.300.30">
    <property type="match status" value="1"/>
</dbReference>
<dbReference type="InterPro" id="IPR045851">
    <property type="entry name" value="AMP-bd_C_sf"/>
</dbReference>
<dbReference type="InterPro" id="IPR050237">
    <property type="entry name" value="ATP-dep_AMP-bd_enzyme"/>
</dbReference>
<feature type="domain" description="AMP-dependent synthetase/ligase" evidence="1">
    <location>
        <begin position="30"/>
        <end position="388"/>
    </location>
</feature>
<dbReference type="PANTHER" id="PTHR43767:SF1">
    <property type="entry name" value="NONRIBOSOMAL PEPTIDE SYNTHASE PES1 (EUROFUNG)-RELATED"/>
    <property type="match status" value="1"/>
</dbReference>
<dbReference type="InterPro" id="IPR020845">
    <property type="entry name" value="AMP-binding_CS"/>
</dbReference>
<dbReference type="EMBL" id="JAWLKA010000019">
    <property type="protein sequence ID" value="MDV6284548.1"/>
    <property type="molecule type" value="Genomic_DNA"/>
</dbReference>
<accession>A0ABU4CLV3</accession>
<keyword evidence="4" id="KW-1185">Reference proteome</keyword>
<dbReference type="PROSITE" id="PS00455">
    <property type="entry name" value="AMP_BINDING"/>
    <property type="match status" value="1"/>
</dbReference>
<dbReference type="Gene3D" id="3.40.50.12780">
    <property type="entry name" value="N-terminal domain of ligase-like"/>
    <property type="match status" value="1"/>
</dbReference>
<dbReference type="InterPro" id="IPR025110">
    <property type="entry name" value="AMP-bd_C"/>
</dbReference>
<dbReference type="Pfam" id="PF13193">
    <property type="entry name" value="AMP-binding_C"/>
    <property type="match status" value="1"/>
</dbReference>
<dbReference type="InterPro" id="IPR000873">
    <property type="entry name" value="AMP-dep_synth/lig_dom"/>
</dbReference>
<evidence type="ECO:0000259" key="1">
    <source>
        <dbReference type="Pfam" id="PF00501"/>
    </source>
</evidence>
<evidence type="ECO:0000259" key="2">
    <source>
        <dbReference type="Pfam" id="PF13193"/>
    </source>
</evidence>
<evidence type="ECO:0000313" key="3">
    <source>
        <dbReference type="EMBL" id="MDV6284548.1"/>
    </source>
</evidence>
<dbReference type="SUPFAM" id="SSF56801">
    <property type="entry name" value="Acetyl-CoA synthetase-like"/>
    <property type="match status" value="1"/>
</dbReference>
<dbReference type="Pfam" id="PF00501">
    <property type="entry name" value="AMP-binding"/>
    <property type="match status" value="1"/>
</dbReference>
<sequence>MATVSPIRPTARHTATSEREAAASPIGWIDYQARRVPDKTAITELSTGRSRSYAELRDRITRLARHLTVLGIGRGDRIAVLSHNSANVFEVMYACAHIGAIMVPMNWRLSPHELRAIARDFAPSAVFFDPDNAEAAAGLTEDAPRLHQVSWDDGVDNAYERAIAAAAEPASAIHRAAETDPWVIIYTSGTTGQPKGAVHTLRSVTANLENSAFAGNVHADSVALTVLPTFHVAGLHLYANAALMHGGTVLIAKTFDPAETLRLFADTALGITHFCGVPAHYQFMAADPDFQHLDLPPLLATVGGSPVPAAMIRTWRDRGVNMMPIYGATEAGSSLLAMPPRGSSGTAAIGIPLRHVEATIRDDSGTEVAVGEVGELWLRGPMTMHSYWGKPEETAKALTEDGLLRTGDAASVDPDGIFHIVDRWKDMYISGGENVYPAEVENVLYQHPDIVLASVIGIPDTKWGETGKAYVVPADGRTVESEQLRAWCRERLAPYKVPSQIEFRTDLPRNATGKIVKNKLRNEQA</sequence>
<feature type="domain" description="AMP-binding enzyme C-terminal" evidence="2">
    <location>
        <begin position="439"/>
        <end position="514"/>
    </location>
</feature>
<evidence type="ECO:0000313" key="4">
    <source>
        <dbReference type="Proteomes" id="UP001185737"/>
    </source>
</evidence>
<proteinExistence type="predicted"/>
<name>A0ABU4CLV3_RHOJO</name>
<dbReference type="RefSeq" id="WP_317570401.1">
    <property type="nucleotide sequence ID" value="NZ_JAWLKA010000019.1"/>
</dbReference>
<dbReference type="Proteomes" id="UP001185737">
    <property type="component" value="Unassembled WGS sequence"/>
</dbReference>
<reference evidence="3 4" key="1">
    <citation type="submission" date="2023-10" db="EMBL/GenBank/DDBJ databases">
        <title>Development of a sustainable strategy for remediation of hydrocarbon-contaminated territories based on the waste exchange concept.</title>
        <authorList>
            <person name="Krivoruchko A."/>
        </authorList>
    </citation>
    <scope>NUCLEOTIDE SEQUENCE [LARGE SCALE GENOMIC DNA]</scope>
    <source>
        <strain evidence="3 4">IEGM 60</strain>
    </source>
</reference>
<dbReference type="InterPro" id="IPR042099">
    <property type="entry name" value="ANL_N_sf"/>
</dbReference>
<comment type="caution">
    <text evidence="3">The sequence shown here is derived from an EMBL/GenBank/DDBJ whole genome shotgun (WGS) entry which is preliminary data.</text>
</comment>
<organism evidence="3 4">
    <name type="scientific">Rhodococcus jostii</name>
    <dbReference type="NCBI Taxonomy" id="132919"/>
    <lineage>
        <taxon>Bacteria</taxon>
        <taxon>Bacillati</taxon>
        <taxon>Actinomycetota</taxon>
        <taxon>Actinomycetes</taxon>
        <taxon>Mycobacteriales</taxon>
        <taxon>Nocardiaceae</taxon>
        <taxon>Rhodococcus</taxon>
    </lineage>
</organism>
<gene>
    <name evidence="3" type="ORF">R3Q59_29070</name>
</gene>